<dbReference type="EMBL" id="LAZR01050688">
    <property type="protein sequence ID" value="KKK86796.1"/>
    <property type="molecule type" value="Genomic_DNA"/>
</dbReference>
<sequence>GAFCYISDRKLKVLGARPVDSCGSDVRPGQALVTDKRLGVACEGGCVELTEVQPEGKRPMPGGDFLRGHGIAGGEFFQ</sequence>
<name>A0A0F9BQW7_9ZZZZ</name>
<dbReference type="InterPro" id="IPR037022">
    <property type="entry name" value="Formyl_trans_C_sf"/>
</dbReference>
<evidence type="ECO:0000256" key="2">
    <source>
        <dbReference type="ARBA" id="ARBA00022917"/>
    </source>
</evidence>
<evidence type="ECO:0000313" key="4">
    <source>
        <dbReference type="EMBL" id="KKK86796.1"/>
    </source>
</evidence>
<feature type="non-terminal residue" evidence="4">
    <location>
        <position position="1"/>
    </location>
</feature>
<reference evidence="4" key="1">
    <citation type="journal article" date="2015" name="Nature">
        <title>Complex archaea that bridge the gap between prokaryotes and eukaryotes.</title>
        <authorList>
            <person name="Spang A."/>
            <person name="Saw J.H."/>
            <person name="Jorgensen S.L."/>
            <person name="Zaremba-Niedzwiedzka K."/>
            <person name="Martijn J."/>
            <person name="Lind A.E."/>
            <person name="van Eijk R."/>
            <person name="Schleper C."/>
            <person name="Guy L."/>
            <person name="Ettema T.J."/>
        </authorList>
    </citation>
    <scope>NUCLEOTIDE SEQUENCE</scope>
</reference>
<dbReference type="Pfam" id="PF02911">
    <property type="entry name" value="Formyl_trans_C"/>
    <property type="match status" value="1"/>
</dbReference>
<keyword evidence="1" id="KW-0808">Transferase</keyword>
<dbReference type="CDD" id="cd08704">
    <property type="entry name" value="Met_tRNA_FMT_C"/>
    <property type="match status" value="1"/>
</dbReference>
<dbReference type="GO" id="GO:0016740">
    <property type="term" value="F:transferase activity"/>
    <property type="evidence" value="ECO:0007669"/>
    <property type="project" value="UniProtKB-KW"/>
</dbReference>
<proteinExistence type="predicted"/>
<dbReference type="GO" id="GO:0006412">
    <property type="term" value="P:translation"/>
    <property type="evidence" value="ECO:0007669"/>
    <property type="project" value="UniProtKB-KW"/>
</dbReference>
<comment type="caution">
    <text evidence="4">The sequence shown here is derived from an EMBL/GenBank/DDBJ whole genome shotgun (WGS) entry which is preliminary data.</text>
</comment>
<gene>
    <name evidence="4" type="ORF">LCGC14_2759650</name>
</gene>
<accession>A0A0F9BQW7</accession>
<dbReference type="Gene3D" id="3.10.25.10">
    <property type="entry name" value="Formyl transferase, C-terminal domain"/>
    <property type="match status" value="1"/>
</dbReference>
<organism evidence="4">
    <name type="scientific">marine sediment metagenome</name>
    <dbReference type="NCBI Taxonomy" id="412755"/>
    <lineage>
        <taxon>unclassified sequences</taxon>
        <taxon>metagenomes</taxon>
        <taxon>ecological metagenomes</taxon>
    </lineage>
</organism>
<dbReference type="AlphaFoldDB" id="A0A0F9BQW7"/>
<dbReference type="InterPro" id="IPR005793">
    <property type="entry name" value="Formyl_trans_C"/>
</dbReference>
<feature type="domain" description="Formyl transferase C-terminal" evidence="3">
    <location>
        <begin position="1"/>
        <end position="69"/>
    </location>
</feature>
<evidence type="ECO:0000259" key="3">
    <source>
        <dbReference type="Pfam" id="PF02911"/>
    </source>
</evidence>
<protein>
    <recommendedName>
        <fullName evidence="3">Formyl transferase C-terminal domain-containing protein</fullName>
    </recommendedName>
</protein>
<dbReference type="SUPFAM" id="SSF50486">
    <property type="entry name" value="FMT C-terminal domain-like"/>
    <property type="match status" value="1"/>
</dbReference>
<keyword evidence="2" id="KW-0648">Protein biosynthesis</keyword>
<evidence type="ECO:0000256" key="1">
    <source>
        <dbReference type="ARBA" id="ARBA00022679"/>
    </source>
</evidence>
<dbReference type="InterPro" id="IPR044135">
    <property type="entry name" value="Met-tRNA-FMT_C"/>
</dbReference>
<dbReference type="InterPro" id="IPR011034">
    <property type="entry name" value="Formyl_transferase-like_C_sf"/>
</dbReference>